<evidence type="ECO:0000259" key="2">
    <source>
        <dbReference type="SMART" id="SM00382"/>
    </source>
</evidence>
<dbReference type="Proteomes" id="UP000198510">
    <property type="component" value="Unassembled WGS sequence"/>
</dbReference>
<evidence type="ECO:0000313" key="4">
    <source>
        <dbReference type="Proteomes" id="UP000198510"/>
    </source>
</evidence>
<dbReference type="InterPro" id="IPR003593">
    <property type="entry name" value="AAA+_ATPase"/>
</dbReference>
<dbReference type="GO" id="GO:0005524">
    <property type="term" value="F:ATP binding"/>
    <property type="evidence" value="ECO:0007669"/>
    <property type="project" value="InterPro"/>
</dbReference>
<dbReference type="InterPro" id="IPR057224">
    <property type="entry name" value="DUF7902"/>
</dbReference>
<dbReference type="Gene3D" id="3.40.50.300">
    <property type="entry name" value="P-loop containing nucleotide triphosphate hydrolases"/>
    <property type="match status" value="1"/>
</dbReference>
<feature type="coiled-coil region" evidence="1">
    <location>
        <begin position="727"/>
        <end position="787"/>
    </location>
</feature>
<dbReference type="STRING" id="1075417.SAMN05421823_103414"/>
<keyword evidence="1" id="KW-0175">Coiled coil</keyword>
<dbReference type="RefSeq" id="WP_089681416.1">
    <property type="nucleotide sequence ID" value="NZ_FNFO01000003.1"/>
</dbReference>
<dbReference type="Pfam" id="PF12458">
    <property type="entry name" value="DUF3686"/>
    <property type="match status" value="1"/>
</dbReference>
<feature type="domain" description="AAA+ ATPase" evidence="2">
    <location>
        <begin position="1262"/>
        <end position="1411"/>
    </location>
</feature>
<dbReference type="EMBL" id="FNFO01000003">
    <property type="protein sequence ID" value="SDK73538.1"/>
    <property type="molecule type" value="Genomic_DNA"/>
</dbReference>
<dbReference type="Pfam" id="PF25472">
    <property type="entry name" value="DUF7902"/>
    <property type="match status" value="1"/>
</dbReference>
<dbReference type="InterPro" id="IPR020958">
    <property type="entry name" value="DUF3686"/>
</dbReference>
<feature type="coiled-coil region" evidence="1">
    <location>
        <begin position="623"/>
        <end position="689"/>
    </location>
</feature>
<gene>
    <name evidence="3" type="ORF">SAMN05421823_103414</name>
</gene>
<evidence type="ECO:0000313" key="3">
    <source>
        <dbReference type="EMBL" id="SDK73538.1"/>
    </source>
</evidence>
<proteinExistence type="predicted"/>
<dbReference type="SUPFAM" id="SSF52540">
    <property type="entry name" value="P-loop containing nucleoside triphosphate hydrolases"/>
    <property type="match status" value="1"/>
</dbReference>
<evidence type="ECO:0000256" key="1">
    <source>
        <dbReference type="SAM" id="Coils"/>
    </source>
</evidence>
<keyword evidence="4" id="KW-1185">Reference proteome</keyword>
<dbReference type="GO" id="GO:0016887">
    <property type="term" value="F:ATP hydrolysis activity"/>
    <property type="evidence" value="ECO:0007669"/>
    <property type="project" value="InterPro"/>
</dbReference>
<dbReference type="SMART" id="SM00382">
    <property type="entry name" value="AAA"/>
    <property type="match status" value="1"/>
</dbReference>
<dbReference type="InterPro" id="IPR003959">
    <property type="entry name" value="ATPase_AAA_core"/>
</dbReference>
<dbReference type="Pfam" id="PF00004">
    <property type="entry name" value="AAA"/>
    <property type="match status" value="1"/>
</dbReference>
<protein>
    <submittedName>
        <fullName evidence="3">ATPase family associated with various cellular activities (AAA)</fullName>
    </submittedName>
</protein>
<accession>A0A1G9EBU5</accession>
<sequence>MAETISHTTEEAPTQLEQGTYEILRNRLKQHADDLRTRLDQLNGARRDVFGSLETKLVATERVTTEHNCVAQDMVPIGDSFLFGYNVHLGLKTETHLQDVFSIYRYQDHQFHAESLAMVQDARFLEDFKNLYKYYRDTRFVKFGVIGPQLFMVFQTSPKPEDIKTFKWAIQPDGKGVKYLDNRSDHEFVYPNQHEFRWIRATRDMHRKGMHPHISIEDRVFVEAVGGDLTIKVEDNTDTGEGIYAEPVDQVDQTLDDAEIHYAPVGNLIILKIKPFQEKAFRYIVYNEKLREAVRIDALADACVLLPDDQGILFPNGFYLQNGEYKLFDTDDTHMRFEKRLASPNGEDFLYVFYSPYSNHYTLLFYNLIEQRADIPVSCHGYSLFESGELLLFRDTAGDNAPKRHHAVQIWQTPFVGPDVPLSTTSDHYLFKIGNKDVVRAMAESRELITLVNRDDRYADLYIDLAKQASTLLDSYHWLSREEAYQLNEPLQAIKQSAAAAIEEFEKVTRLRQSTAEETHRVFQKAEELFGKVRRKKADSIRQYVEWLAELRTVRGELIALKELRYADGEAIATKEGKTAEQQDKLAHDAVQFLLQENSLAPYQQRLEELQQKADAVGKVVEVRETEQEVDTAAHELDLLIEVVSNLKIEDATQTTQIIDRISTLYAHLNQLRAALKRKRKELRGQEGRAEFAAQLKLIDQSVTNYLDASQTPERCDEYLTKLLIQLEELEGRFVEFEDFIEKITEKREELYNTFESKKVALIETRNRRAEALRQSAERVLKGIQNRVSSFASIAEINGYFAADLMVDKVRQFAQQLQELGDSVKADDVLSRLKTVREDAARQLKDRQELFVGGADTIRFGEHHFSVNTQPLDLTLVPRDGTLQFHLTGTNFFQPITDPAFLATREAWDQTLVSENARVYRAEYLAWQLFQQTQLSDDTLAEAVQQYVANHPQEGYVKGVHDQDALLLLQALRQLDQHIDLLRYPSSARAMAALYWQGFMAEKEKSVWHHRLKGIGVILQVFPDTHEFDGMIEELQTELRAFAQQHQLFAETWAEEAGAYLLHEIARDESFVTEGAAAQLRRDFAAYLKQVKAEAAYQTSVEALAASPAARFKLIRKWLRAFLDHTGKGEQRGYVDEVAVQLFANPAGEAKVIEASLETALSGLQGTHAVLDNGAYTLQYHDFSQRLRTFERETVPQYQAFVALKKQLTEDFRHELRLDSFRPRVLTSFVRNRLIDKVYLPLIGTNFAKQLGAAGDQKRTDRQGMLLLISPPGYGKTTLMEYIASRLGLVFMKINGPAIGHQVVSLDPGTAPNASAREELEKLNLALEMGDNLMLYLDDIQHLNPEFLQKFISLCDAQRKIEGVYRGRSRTYDLRGRKVAVVMAGNPYTESGDQFQIPDMLANRADIYNLGDIIGDSDEAFELSYLENSLMANPTLQKLAAKSTADLFPLLRIAATGSKEGLEFEANHTPEEINEYVNVLRKLVQVRDVLLRVNQEYIHSAAQADEYRTEPPFKLQGSYRDMNKLAEKVVPVMNDDELKTLLRSHYEQEAQTLTQGAEANLLKWKEMLGWITSEENARWEAIKTQFVKNNRLKGLGGNGVSQVVAQMEVLAEGIQRIGEALGRNGN</sequence>
<dbReference type="InterPro" id="IPR027417">
    <property type="entry name" value="P-loop_NTPase"/>
</dbReference>
<reference evidence="3 4" key="1">
    <citation type="submission" date="2016-10" db="EMBL/GenBank/DDBJ databases">
        <authorList>
            <person name="de Groot N.N."/>
        </authorList>
    </citation>
    <scope>NUCLEOTIDE SEQUENCE [LARGE SCALE GENOMIC DNA]</scope>
    <source>
        <strain evidence="3 4">DSM 25186</strain>
    </source>
</reference>
<dbReference type="OrthoDB" id="9814769at2"/>
<organism evidence="3 4">
    <name type="scientific">Catalinimonas alkaloidigena</name>
    <dbReference type="NCBI Taxonomy" id="1075417"/>
    <lineage>
        <taxon>Bacteria</taxon>
        <taxon>Pseudomonadati</taxon>
        <taxon>Bacteroidota</taxon>
        <taxon>Cytophagia</taxon>
        <taxon>Cytophagales</taxon>
        <taxon>Catalimonadaceae</taxon>
        <taxon>Catalinimonas</taxon>
    </lineage>
</organism>
<name>A0A1G9EBU5_9BACT</name>